<dbReference type="EMBL" id="FQXG01000002">
    <property type="protein sequence ID" value="SHH26482.1"/>
    <property type="molecule type" value="Genomic_DNA"/>
</dbReference>
<name>A0A1M5RJC8_9GAMM</name>
<dbReference type="AlphaFoldDB" id="A0A1M5RJC8"/>
<proteinExistence type="predicted"/>
<evidence type="ECO:0000313" key="2">
    <source>
        <dbReference type="Proteomes" id="UP000184268"/>
    </source>
</evidence>
<accession>A0A1M5RJC8</accession>
<dbReference type="RefSeq" id="WP_067657274.1">
    <property type="nucleotide sequence ID" value="NZ_FQXG01000002.1"/>
</dbReference>
<organism evidence="1 2">
    <name type="scientific">Ferrimonas marina</name>
    <dbReference type="NCBI Taxonomy" id="299255"/>
    <lineage>
        <taxon>Bacteria</taxon>
        <taxon>Pseudomonadati</taxon>
        <taxon>Pseudomonadota</taxon>
        <taxon>Gammaproteobacteria</taxon>
        <taxon>Alteromonadales</taxon>
        <taxon>Ferrimonadaceae</taxon>
        <taxon>Ferrimonas</taxon>
    </lineage>
</organism>
<dbReference type="Proteomes" id="UP000184268">
    <property type="component" value="Unassembled WGS sequence"/>
</dbReference>
<dbReference type="OrthoDB" id="6272517at2"/>
<protein>
    <submittedName>
        <fullName evidence="1">Uncharacterized protein</fullName>
    </submittedName>
</protein>
<gene>
    <name evidence="1" type="ORF">SAMN02745129_1650</name>
</gene>
<sequence length="144" mass="15760">MLGLRILLLSLVIGLSGLVGVAVSEPQQSVTTLNLVVVESPVQDEISEPLGFASPSSSSDWLRASCDRLSTAFLGSNRQQRPEYAVAYELPVPVPQQYLPGYIEPLPISQQWPLETHSNPARLGGWKESNQLYRLLALQHPTLA</sequence>
<dbReference type="STRING" id="299255.SAMN02745129_1650"/>
<keyword evidence="2" id="KW-1185">Reference proteome</keyword>
<evidence type="ECO:0000313" key="1">
    <source>
        <dbReference type="EMBL" id="SHH26482.1"/>
    </source>
</evidence>
<reference evidence="1 2" key="1">
    <citation type="submission" date="2016-11" db="EMBL/GenBank/DDBJ databases">
        <authorList>
            <person name="Jaros S."/>
            <person name="Januszkiewicz K."/>
            <person name="Wedrychowicz H."/>
        </authorList>
    </citation>
    <scope>NUCLEOTIDE SEQUENCE [LARGE SCALE GENOMIC DNA]</scope>
    <source>
        <strain evidence="1 2">DSM 16917</strain>
    </source>
</reference>